<comment type="caution">
    <text evidence="2">The sequence shown here is derived from an EMBL/GenBank/DDBJ whole genome shotgun (WGS) entry which is preliminary data.</text>
</comment>
<keyword evidence="4" id="KW-1185">Reference proteome</keyword>
<dbReference type="Proteomes" id="UP000240621">
    <property type="component" value="Unassembled WGS sequence"/>
</dbReference>
<proteinExistence type="predicted"/>
<dbReference type="AlphaFoldDB" id="A0A2P8CF79"/>
<dbReference type="RefSeq" id="WP_106541483.1">
    <property type="nucleotide sequence ID" value="NZ_BLAU01000001.1"/>
</dbReference>
<organism evidence="2 3">
    <name type="scientific">Prolixibacter denitrificans</name>
    <dbReference type="NCBI Taxonomy" id="1541063"/>
    <lineage>
        <taxon>Bacteria</taxon>
        <taxon>Pseudomonadati</taxon>
        <taxon>Bacteroidota</taxon>
        <taxon>Bacteroidia</taxon>
        <taxon>Marinilabiliales</taxon>
        <taxon>Prolixibacteraceae</taxon>
        <taxon>Prolixibacter</taxon>
    </lineage>
</organism>
<evidence type="ECO:0000313" key="3">
    <source>
        <dbReference type="Proteomes" id="UP000240621"/>
    </source>
</evidence>
<dbReference type="EMBL" id="PYGC01000003">
    <property type="protein sequence ID" value="PSK83635.1"/>
    <property type="molecule type" value="Genomic_DNA"/>
</dbReference>
<dbReference type="InterPro" id="IPR027417">
    <property type="entry name" value="P-loop_NTPase"/>
</dbReference>
<dbReference type="Gene3D" id="3.40.50.300">
    <property type="entry name" value="P-loop containing nucleotide triphosphate hydrolases"/>
    <property type="match status" value="1"/>
</dbReference>
<evidence type="ECO:0000313" key="1">
    <source>
        <dbReference type="EMBL" id="GET23184.1"/>
    </source>
</evidence>
<reference evidence="2 3" key="1">
    <citation type="submission" date="2018-03" db="EMBL/GenBank/DDBJ databases">
        <title>Genomic Encyclopedia of Archaeal and Bacterial Type Strains, Phase II (KMG-II): from individual species to whole genera.</title>
        <authorList>
            <person name="Goeker M."/>
        </authorList>
    </citation>
    <scope>NUCLEOTIDE SEQUENCE [LARGE SCALE GENOMIC DNA]</scope>
    <source>
        <strain evidence="2 3">DSM 27267</strain>
    </source>
</reference>
<evidence type="ECO:0008006" key="5">
    <source>
        <dbReference type="Google" id="ProtNLM"/>
    </source>
</evidence>
<evidence type="ECO:0000313" key="4">
    <source>
        <dbReference type="Proteomes" id="UP000396862"/>
    </source>
</evidence>
<dbReference type="CDD" id="cd00882">
    <property type="entry name" value="Ras_like_GTPase"/>
    <property type="match status" value="1"/>
</dbReference>
<protein>
    <recommendedName>
        <fullName evidence="5">AAA ATPase-like protein</fullName>
    </recommendedName>
</protein>
<reference evidence="1 4" key="2">
    <citation type="submission" date="2019-10" db="EMBL/GenBank/DDBJ databases">
        <title>Prolixibacter strains distinguished by the presence of nitrate reductase genes were adept at nitrate-dependent anaerobic corrosion of metallic iron and carbon steel.</title>
        <authorList>
            <person name="Iino T."/>
            <person name="Shono N."/>
            <person name="Ito K."/>
            <person name="Nakamura R."/>
            <person name="Sueoka K."/>
            <person name="Harayama S."/>
            <person name="Ohkuma M."/>
        </authorList>
    </citation>
    <scope>NUCLEOTIDE SEQUENCE [LARGE SCALE GENOMIC DNA]</scope>
    <source>
        <strain evidence="1 4">MIC1-1</strain>
    </source>
</reference>
<name>A0A2P8CF79_9BACT</name>
<sequence>MRKNYETYSVFTPSQPAELTFVDREQVNKQLVDSIRTPGRQLVIFGFSGSGKTTLINNKLNQLYSEVIESQCTKGTTIDQLKLEAFDALDKYYISEVSNTNGSEISASLKSVYAEIRAASKVQKGEKYTRVVPLQLTDKRLAEFIGESNACWKIEDFHKVGKEHKQRLAQIMKVFMDTSQVYKTTKIIAIGAVGTGKEIVEYDNEMSERISEIFVPLMSPKELENIITKGEKLLNVHFPKYLKNKIIAYSNGLGAICHQLCLSMCTNNNIYETAESRHKFLETDLDLSIEDYLNQKYATLKSAYEKATKTSKKSKYGTKEILKAIIRLNKSEVSSEEILDELRNDIHDYPSNTLTTYLNHLTSIDREEVLRVNADSKEYFFSNPFQKAYMELKFSKEKQTKAVGSVQISANELFSLIAARQQFENDFDDSDEIFQHNYDLSDL</sequence>
<evidence type="ECO:0000313" key="2">
    <source>
        <dbReference type="EMBL" id="PSK83635.1"/>
    </source>
</evidence>
<accession>A0A2P8CF79</accession>
<dbReference type="SUPFAM" id="SSF52540">
    <property type="entry name" value="P-loop containing nucleoside triphosphate hydrolases"/>
    <property type="match status" value="1"/>
</dbReference>
<dbReference type="Proteomes" id="UP000396862">
    <property type="component" value="Unassembled WGS sequence"/>
</dbReference>
<dbReference type="EMBL" id="BLAU01000001">
    <property type="protein sequence ID" value="GET23184.1"/>
    <property type="molecule type" value="Genomic_DNA"/>
</dbReference>
<dbReference type="OrthoDB" id="7020775at2"/>
<gene>
    <name evidence="2" type="ORF">CLV93_10350</name>
    <name evidence="1" type="ORF">JCM18694_34300</name>
</gene>